<dbReference type="Proteomes" id="UP000030153">
    <property type="component" value="Unassembled WGS sequence"/>
</dbReference>
<comment type="caution">
    <text evidence="2">The sequence shown here is derived from an EMBL/GenBank/DDBJ whole genome shotgun (WGS) entry which is preliminary data.</text>
</comment>
<reference evidence="2 3" key="1">
    <citation type="submission" date="2013-08" db="EMBL/GenBank/DDBJ databases">
        <title>Genome of Pontibacillus chungwhensis.</title>
        <authorList>
            <person name="Wang Q."/>
            <person name="Wang G."/>
        </authorList>
    </citation>
    <scope>NUCLEOTIDE SEQUENCE [LARGE SCALE GENOMIC DNA]</scope>
    <source>
        <strain evidence="2 3">BH030062</strain>
    </source>
</reference>
<dbReference type="RefSeq" id="WP_036784658.1">
    <property type="nucleotide sequence ID" value="NZ_AVBG01000009.1"/>
</dbReference>
<gene>
    <name evidence="2" type="ORF">N780_02795</name>
</gene>
<feature type="compositionally biased region" description="Low complexity" evidence="1">
    <location>
        <begin position="199"/>
        <end position="218"/>
    </location>
</feature>
<dbReference type="AlphaFoldDB" id="A0A0A2UW49"/>
<dbReference type="EMBL" id="AVBG01000009">
    <property type="protein sequence ID" value="KGP90963.1"/>
    <property type="molecule type" value="Genomic_DNA"/>
</dbReference>
<accession>A0A0A2UW49</accession>
<protein>
    <recommendedName>
        <fullName evidence="4">Type 4 fimbrial biogenesis protein PilX N-terminal domain-containing protein</fullName>
    </recommendedName>
</protein>
<evidence type="ECO:0000313" key="2">
    <source>
        <dbReference type="EMBL" id="KGP90963.1"/>
    </source>
</evidence>
<name>A0A0A2UW49_9BACI</name>
<evidence type="ECO:0000256" key="1">
    <source>
        <dbReference type="SAM" id="MobiDB-lite"/>
    </source>
</evidence>
<organism evidence="2 3">
    <name type="scientific">Pontibacillus chungwhensis BH030062</name>
    <dbReference type="NCBI Taxonomy" id="1385513"/>
    <lineage>
        <taxon>Bacteria</taxon>
        <taxon>Bacillati</taxon>
        <taxon>Bacillota</taxon>
        <taxon>Bacilli</taxon>
        <taxon>Bacillales</taxon>
        <taxon>Bacillaceae</taxon>
        <taxon>Pontibacillus</taxon>
    </lineage>
</organism>
<dbReference type="STRING" id="1385513.N780_02795"/>
<keyword evidence="3" id="KW-1185">Reference proteome</keyword>
<evidence type="ECO:0000313" key="3">
    <source>
        <dbReference type="Proteomes" id="UP000030153"/>
    </source>
</evidence>
<evidence type="ECO:0008006" key="4">
    <source>
        <dbReference type="Google" id="ProtNLM"/>
    </source>
</evidence>
<feature type="region of interest" description="Disordered" evidence="1">
    <location>
        <begin position="199"/>
        <end position="222"/>
    </location>
</feature>
<sequence>MKNENGGALLIVLLTITLLSIFSLGLLYQVQSSSKQFTKTEKQVQSTNVAEMGLQHVRELVAMNRTYFPVSVAATRNELRNKILTSSIIQNLEPSSSNAQYSVSIDYQSIQGNYFEIDVESTGEVKDESETFEETLRFTLTGGWQYLEDLDPFDTLDGYNQNTEDQFKKNAKASTCVSSDRTNIDTLVASVSSQYFIAKNNKNNGQGNSNGNSGQGKSKGTEYECQSNQQFVSDKFVQVMQNVKLTINGNLVLRNGLQMKNDSLLVVNGDFHSGNDLSRKNVSGNKGTIIVNGHAYLPEENLGMNHPKICITGSTNYPIEKQRGIESCNPEILKLKPYGVYVSGELSDGMNWRIETME</sequence>
<proteinExistence type="predicted"/>